<evidence type="ECO:0000256" key="2">
    <source>
        <dbReference type="ARBA" id="ARBA00022771"/>
    </source>
</evidence>
<dbReference type="PROSITE" id="PS50089">
    <property type="entry name" value="ZF_RING_2"/>
    <property type="match status" value="1"/>
</dbReference>
<dbReference type="GO" id="GO:0008270">
    <property type="term" value="F:zinc ion binding"/>
    <property type="evidence" value="ECO:0007669"/>
    <property type="project" value="UniProtKB-KW"/>
</dbReference>
<gene>
    <name evidence="8" type="ORF">FCM35_KLT02854</name>
</gene>
<feature type="compositionally biased region" description="Polar residues" evidence="5">
    <location>
        <begin position="331"/>
        <end position="340"/>
    </location>
</feature>
<evidence type="ECO:0000259" key="6">
    <source>
        <dbReference type="PROSITE" id="PS50016"/>
    </source>
</evidence>
<dbReference type="Proteomes" id="UP000623129">
    <property type="component" value="Unassembled WGS sequence"/>
</dbReference>
<feature type="region of interest" description="Disordered" evidence="5">
    <location>
        <begin position="276"/>
        <end position="301"/>
    </location>
</feature>
<feature type="domain" description="RING-type" evidence="7">
    <location>
        <begin position="56"/>
        <end position="97"/>
    </location>
</feature>
<feature type="compositionally biased region" description="Polar residues" evidence="5">
    <location>
        <begin position="289"/>
        <end position="298"/>
    </location>
</feature>
<accession>A0A833R980</accession>
<proteinExistence type="predicted"/>
<evidence type="ECO:0000256" key="4">
    <source>
        <dbReference type="PROSITE-ProRule" id="PRU00175"/>
    </source>
</evidence>
<organism evidence="8 9">
    <name type="scientific">Carex littledalei</name>
    <dbReference type="NCBI Taxonomy" id="544730"/>
    <lineage>
        <taxon>Eukaryota</taxon>
        <taxon>Viridiplantae</taxon>
        <taxon>Streptophyta</taxon>
        <taxon>Embryophyta</taxon>
        <taxon>Tracheophyta</taxon>
        <taxon>Spermatophyta</taxon>
        <taxon>Magnoliopsida</taxon>
        <taxon>Liliopsida</taxon>
        <taxon>Poales</taxon>
        <taxon>Cyperaceae</taxon>
        <taxon>Cyperoideae</taxon>
        <taxon>Cariceae</taxon>
        <taxon>Carex</taxon>
        <taxon>Carex subgen. Euthyceras</taxon>
    </lineage>
</organism>
<sequence>MERESRELDLDASVPLPSTKRLKVLHSPPSKGKERSEADPQTCSNPTPEEEEEERCGICLTGSTQSIRGQIDSCNHHFCFVCVMEWAKIESRCPLCKQRFGSIRRPAVPGLFPSERVVKISERNQVYHPLGIESSTANNLHLDTNCIVCHSSEKDAYLLLCELCSINCHTHCVGLGADIPEGEWYCPDCTIAKNEYLKTQPADESPFPDQETKEKIRKIRQGGSSISISDFVAYPNEDHTMNSTLSCSHHRMERIRRLRENWDQLRSGELQFSSEVLKPNYRSGDNRRGNPSTATSSEVMIEQSCREADASRAWKMMDIAKSACADRAPKTPSQSLSRPSKSGKAVCHKFHASKQNRKETKGKEVSASTHQTYPATALCKNGPYKLSMEETAQGRYNELVPQLGPMCDGLDFQVKPESNWGSQTESVDRVSGCDFSDLGNRREIGMGRHLQERKVLETSDRRDGKDKVQTLVKLSLKALDKDKKLGTNRFKEIARISTHTILAACGMEHSKSVARPFSKVSCNHHGEIESNLLPGSCQQCFSIFLQETVESVLSENSGRIGTG</sequence>
<dbReference type="InterPro" id="IPR001965">
    <property type="entry name" value="Znf_PHD"/>
</dbReference>
<dbReference type="OrthoDB" id="365379at2759"/>
<protein>
    <submittedName>
        <fullName evidence="8">PHD and RING finger domain-containing protein 1</fullName>
    </submittedName>
</protein>
<name>A0A833R980_9POAL</name>
<dbReference type="Pfam" id="PF13639">
    <property type="entry name" value="zf-RING_2"/>
    <property type="match status" value="1"/>
</dbReference>
<reference evidence="8" key="1">
    <citation type="submission" date="2020-01" db="EMBL/GenBank/DDBJ databases">
        <title>Genome sequence of Kobresia littledalei, the first chromosome-level genome in the family Cyperaceae.</title>
        <authorList>
            <person name="Qu G."/>
        </authorList>
    </citation>
    <scope>NUCLEOTIDE SEQUENCE</scope>
    <source>
        <strain evidence="8">C.B.Clarke</strain>
        <tissue evidence="8">Leaf</tissue>
    </source>
</reference>
<keyword evidence="9" id="KW-1185">Reference proteome</keyword>
<dbReference type="InterPro" id="IPR001841">
    <property type="entry name" value="Znf_RING"/>
</dbReference>
<evidence type="ECO:0000256" key="3">
    <source>
        <dbReference type="ARBA" id="ARBA00022833"/>
    </source>
</evidence>
<dbReference type="SUPFAM" id="SSF57850">
    <property type="entry name" value="RING/U-box"/>
    <property type="match status" value="1"/>
</dbReference>
<dbReference type="PROSITE" id="PS50016">
    <property type="entry name" value="ZF_PHD_2"/>
    <property type="match status" value="1"/>
</dbReference>
<dbReference type="InterPro" id="IPR011011">
    <property type="entry name" value="Znf_FYVE_PHD"/>
</dbReference>
<dbReference type="Pfam" id="PF00628">
    <property type="entry name" value="PHD"/>
    <property type="match status" value="1"/>
</dbReference>
<evidence type="ECO:0000313" key="9">
    <source>
        <dbReference type="Proteomes" id="UP000623129"/>
    </source>
</evidence>
<evidence type="ECO:0000256" key="1">
    <source>
        <dbReference type="ARBA" id="ARBA00022723"/>
    </source>
</evidence>
<dbReference type="PROSITE" id="PS00518">
    <property type="entry name" value="ZF_RING_1"/>
    <property type="match status" value="1"/>
</dbReference>
<dbReference type="InterPro" id="IPR019787">
    <property type="entry name" value="Znf_PHD-finger"/>
</dbReference>
<keyword evidence="3" id="KW-0862">Zinc</keyword>
<feature type="region of interest" description="Disordered" evidence="5">
    <location>
        <begin position="324"/>
        <end position="345"/>
    </location>
</feature>
<dbReference type="InterPro" id="IPR013083">
    <property type="entry name" value="Znf_RING/FYVE/PHD"/>
</dbReference>
<dbReference type="SUPFAM" id="SSF57903">
    <property type="entry name" value="FYVE/PHD zinc finger"/>
    <property type="match status" value="1"/>
</dbReference>
<dbReference type="Gene3D" id="3.30.40.10">
    <property type="entry name" value="Zinc/RING finger domain, C3HC4 (zinc finger)"/>
    <property type="match status" value="2"/>
</dbReference>
<comment type="caution">
    <text evidence="8">The sequence shown here is derived from an EMBL/GenBank/DDBJ whole genome shotgun (WGS) entry which is preliminary data.</text>
</comment>
<evidence type="ECO:0000256" key="5">
    <source>
        <dbReference type="SAM" id="MobiDB-lite"/>
    </source>
</evidence>
<evidence type="ECO:0000259" key="7">
    <source>
        <dbReference type="PROSITE" id="PS50089"/>
    </source>
</evidence>
<dbReference type="PANTHER" id="PTHR47177:SF4">
    <property type="entry name" value="OS06G0283200 PROTEIN"/>
    <property type="match status" value="1"/>
</dbReference>
<dbReference type="PANTHER" id="PTHR47177">
    <property type="entry name" value="F18C1.6 PROTEIN"/>
    <property type="match status" value="1"/>
</dbReference>
<dbReference type="InterPro" id="IPR017907">
    <property type="entry name" value="Znf_RING_CS"/>
</dbReference>
<evidence type="ECO:0000313" key="8">
    <source>
        <dbReference type="EMBL" id="KAF3331448.1"/>
    </source>
</evidence>
<dbReference type="SMART" id="SM00184">
    <property type="entry name" value="RING"/>
    <property type="match status" value="2"/>
</dbReference>
<dbReference type="EMBL" id="SWLB01000012">
    <property type="protein sequence ID" value="KAF3331448.1"/>
    <property type="molecule type" value="Genomic_DNA"/>
</dbReference>
<keyword evidence="2 4" id="KW-0863">Zinc-finger</keyword>
<dbReference type="AlphaFoldDB" id="A0A833R980"/>
<feature type="region of interest" description="Disordered" evidence="5">
    <location>
        <begin position="1"/>
        <end position="49"/>
    </location>
</feature>
<dbReference type="SMART" id="SM00249">
    <property type="entry name" value="PHD"/>
    <property type="match status" value="1"/>
</dbReference>
<keyword evidence="1" id="KW-0479">Metal-binding</keyword>
<feature type="region of interest" description="Disordered" evidence="5">
    <location>
        <begin position="351"/>
        <end position="370"/>
    </location>
</feature>
<feature type="domain" description="PHD-type" evidence="6">
    <location>
        <begin position="143"/>
        <end position="192"/>
    </location>
</feature>